<dbReference type="AlphaFoldDB" id="A0A164WCS7"/>
<dbReference type="Proteomes" id="UP000077755">
    <property type="component" value="Chromosome 6"/>
</dbReference>
<gene>
    <name evidence="3" type="ORF">DCAR_0625302</name>
</gene>
<dbReference type="InterPro" id="IPR040225">
    <property type="entry name" value="GIL1-like"/>
</dbReference>
<evidence type="ECO:0000259" key="1">
    <source>
        <dbReference type="Pfam" id="PF04859"/>
    </source>
</evidence>
<dbReference type="GO" id="GO:0009639">
    <property type="term" value="P:response to red or far red light"/>
    <property type="evidence" value="ECO:0007669"/>
    <property type="project" value="InterPro"/>
</dbReference>
<evidence type="ECO:0000313" key="4">
    <source>
        <dbReference type="Proteomes" id="UP000077755"/>
    </source>
</evidence>
<dbReference type="InterPro" id="IPR056813">
    <property type="entry name" value="GIL1_IRKI_C"/>
</dbReference>
<dbReference type="OMA" id="MFDAFHF"/>
<proteinExistence type="predicted"/>
<protein>
    <submittedName>
        <fullName evidence="3">Uncharacterized protein</fullName>
    </submittedName>
</protein>
<dbReference type="EMBL" id="CP093348">
    <property type="protein sequence ID" value="WOH05879.1"/>
    <property type="molecule type" value="Genomic_DNA"/>
</dbReference>
<dbReference type="PANTHER" id="PTHR31161">
    <property type="entry name" value="PROTEIN GRAVITROPIC IN THE LIGHT 1"/>
    <property type="match status" value="1"/>
</dbReference>
<dbReference type="KEGG" id="dcr:108224366"/>
<sequence>MDPVNVATVTPKKTRLARAFTKVLHIRALTGITPAGDQHTKEHVQKHKIFDQVNHNTVKTDRCDSFDEDEKLQRAEVIEAFLAKLFSSISSIKASYAEMQFAQSPYDSESIQSADEMVVSELKILSELKQCYFKKQIDDSSPRTTQLMAEIKEQKSLTRTLQIMAKNLDSEHKLKQSELTFVKEKFEEAKSENKLLEKRLNMCGPLSPLDNLHFSVLNPNHFVLVLRQTVKAIRSFVRLMISEMESAGWDLDAAAKSIEPGVVYSRDMHKCFAFESFVCQELFDGFNYPYFSLSHESMSEKNRQQRQFFDRFIAMKSHKMKEYLAWKPKSTFAKFCRTKYLRLVHPKMEASLFGNLSQRNLLTSGDFPETDFFSLFSEMAKKVWLLHCLAFSFKPEASIFQVNKKCRFTDVYMECLNQEAFLSPSGTVDTDPRVAFTVIPGFKIGKTIIQSQVYLN</sequence>
<accession>A0A164WCS7</accession>
<organism evidence="3 4">
    <name type="scientific">Daucus carota subsp. sativus</name>
    <name type="common">Carrot</name>
    <dbReference type="NCBI Taxonomy" id="79200"/>
    <lineage>
        <taxon>Eukaryota</taxon>
        <taxon>Viridiplantae</taxon>
        <taxon>Streptophyta</taxon>
        <taxon>Embryophyta</taxon>
        <taxon>Tracheophyta</taxon>
        <taxon>Spermatophyta</taxon>
        <taxon>Magnoliopsida</taxon>
        <taxon>eudicotyledons</taxon>
        <taxon>Gunneridae</taxon>
        <taxon>Pentapetalae</taxon>
        <taxon>asterids</taxon>
        <taxon>campanulids</taxon>
        <taxon>Apiales</taxon>
        <taxon>Apiaceae</taxon>
        <taxon>Apioideae</taxon>
        <taxon>Scandiceae</taxon>
        <taxon>Daucinae</taxon>
        <taxon>Daucus</taxon>
        <taxon>Daucus sect. Daucus</taxon>
    </lineage>
</organism>
<feature type="domain" description="GIL1/IRKI C-terminal" evidence="2">
    <location>
        <begin position="399"/>
        <end position="454"/>
    </location>
</feature>
<dbReference type="GO" id="GO:0009959">
    <property type="term" value="P:negative gravitropism"/>
    <property type="evidence" value="ECO:0007669"/>
    <property type="project" value="InterPro"/>
</dbReference>
<keyword evidence="4" id="KW-1185">Reference proteome</keyword>
<dbReference type="Pfam" id="PF04859">
    <property type="entry name" value="DUF641"/>
    <property type="match status" value="1"/>
</dbReference>
<dbReference type="Pfam" id="PF24994">
    <property type="entry name" value="GIL1_IRKI_C"/>
    <property type="match status" value="1"/>
</dbReference>
<name>A0A164WCS7_DAUCS</name>
<feature type="domain" description="DUF641" evidence="1">
    <location>
        <begin position="74"/>
        <end position="199"/>
    </location>
</feature>
<dbReference type="OrthoDB" id="1915848at2759"/>
<evidence type="ECO:0000313" key="3">
    <source>
        <dbReference type="EMBL" id="WOH05879.1"/>
    </source>
</evidence>
<dbReference type="InterPro" id="IPR006943">
    <property type="entry name" value="DUF641_pln"/>
</dbReference>
<evidence type="ECO:0000259" key="2">
    <source>
        <dbReference type="Pfam" id="PF24994"/>
    </source>
</evidence>
<reference evidence="3" key="1">
    <citation type="journal article" date="2016" name="Nat. Genet.">
        <title>A high-quality carrot genome assembly provides new insights into carotenoid accumulation and asterid genome evolution.</title>
        <authorList>
            <person name="Iorizzo M."/>
            <person name="Ellison S."/>
            <person name="Senalik D."/>
            <person name="Zeng P."/>
            <person name="Satapoomin P."/>
            <person name="Huang J."/>
            <person name="Bowman M."/>
            <person name="Iovene M."/>
            <person name="Sanseverino W."/>
            <person name="Cavagnaro P."/>
            <person name="Yildiz M."/>
            <person name="Macko-Podgorni A."/>
            <person name="Moranska E."/>
            <person name="Grzebelus E."/>
            <person name="Grzebelus D."/>
            <person name="Ashrafi H."/>
            <person name="Zheng Z."/>
            <person name="Cheng S."/>
            <person name="Spooner D."/>
            <person name="Van Deynze A."/>
            <person name="Simon P."/>
        </authorList>
    </citation>
    <scope>NUCLEOTIDE SEQUENCE</scope>
    <source>
        <tissue evidence="3">Leaf</tissue>
    </source>
</reference>
<dbReference type="Gramene" id="KZM91607">
    <property type="protein sequence ID" value="KZM91607"/>
    <property type="gene ID" value="DCAR_021028"/>
</dbReference>
<reference evidence="3" key="2">
    <citation type="submission" date="2022-03" db="EMBL/GenBank/DDBJ databases">
        <title>Draft title - Genomic analysis of global carrot germplasm unveils the trajectory of domestication and the origin of high carotenoid orange carrot.</title>
        <authorList>
            <person name="Iorizzo M."/>
            <person name="Ellison S."/>
            <person name="Senalik D."/>
            <person name="Macko-Podgorni A."/>
            <person name="Grzebelus D."/>
            <person name="Bostan H."/>
            <person name="Rolling W."/>
            <person name="Curaba J."/>
            <person name="Simon P."/>
        </authorList>
    </citation>
    <scope>NUCLEOTIDE SEQUENCE</scope>
    <source>
        <tissue evidence="3">Leaf</tissue>
    </source>
</reference>